<reference evidence="1 2" key="1">
    <citation type="submission" date="2019-09" db="EMBL/GenBank/DDBJ databases">
        <authorList>
            <consortium name="Pathogen Informatics"/>
        </authorList>
    </citation>
    <scope>NUCLEOTIDE SEQUENCE [LARGE SCALE GENOMIC DNA]</scope>
    <source>
        <strain evidence="1 2">EuSCAPE_IL010</strain>
    </source>
</reference>
<dbReference type="EMBL" id="UJYZ02000083">
    <property type="protein sequence ID" value="VVK33478.1"/>
    <property type="molecule type" value="Genomic_DNA"/>
</dbReference>
<comment type="caution">
    <text evidence="1">The sequence shown here is derived from an EMBL/GenBank/DDBJ whole genome shotgun (WGS) entry which is preliminary data.</text>
</comment>
<evidence type="ECO:0000313" key="2">
    <source>
        <dbReference type="Proteomes" id="UP000259400"/>
    </source>
</evidence>
<organism evidence="1 2">
    <name type="scientific">Klebsiella quasivariicola</name>
    <dbReference type="NCBI Taxonomy" id="2026240"/>
    <lineage>
        <taxon>Bacteria</taxon>
        <taxon>Pseudomonadati</taxon>
        <taxon>Pseudomonadota</taxon>
        <taxon>Gammaproteobacteria</taxon>
        <taxon>Enterobacterales</taxon>
        <taxon>Enterobacteriaceae</taxon>
        <taxon>Klebsiella/Raoultella group</taxon>
        <taxon>Klebsiella</taxon>
        <taxon>Klebsiella pneumoniae complex</taxon>
    </lineage>
</organism>
<sequence length="60" mass="7244">MGKELSLNKIYDKNSRYINDSRGHELGKEKKVFDFEVEMIKKRREDAIRKIIEDSKSLKW</sequence>
<name>A0ABY6X681_9ENTR</name>
<gene>
    <name evidence="1" type="ORF">SAMEA3538468_05740</name>
</gene>
<protein>
    <submittedName>
        <fullName evidence="1">Uncharacterized protein</fullName>
    </submittedName>
</protein>
<dbReference type="RefSeq" id="WP_080882243.1">
    <property type="nucleotide sequence ID" value="NZ_UJYZ02000083.1"/>
</dbReference>
<keyword evidence="2" id="KW-1185">Reference proteome</keyword>
<evidence type="ECO:0000313" key="1">
    <source>
        <dbReference type="EMBL" id="VVK33478.1"/>
    </source>
</evidence>
<proteinExistence type="predicted"/>
<accession>A0ABY6X681</accession>
<dbReference type="Proteomes" id="UP000259400">
    <property type="component" value="Unassembled WGS sequence"/>
</dbReference>